<evidence type="ECO:0000313" key="2">
    <source>
        <dbReference type="Proteomes" id="UP000193335"/>
    </source>
</evidence>
<protein>
    <submittedName>
        <fullName evidence="1">Uncharacterized protein</fullName>
    </submittedName>
</protein>
<accession>A0A1Y2JRJ9</accession>
<organism evidence="1 2">
    <name type="scientific">Bradyrhizobium japonicum</name>
    <dbReference type="NCBI Taxonomy" id="375"/>
    <lineage>
        <taxon>Bacteria</taxon>
        <taxon>Pseudomonadati</taxon>
        <taxon>Pseudomonadota</taxon>
        <taxon>Alphaproteobacteria</taxon>
        <taxon>Hyphomicrobiales</taxon>
        <taxon>Nitrobacteraceae</taxon>
        <taxon>Bradyrhizobium</taxon>
    </lineage>
</organism>
<comment type="caution">
    <text evidence="1">The sequence shown here is derived from an EMBL/GenBank/DDBJ whole genome shotgun (WGS) entry which is preliminary data.</text>
</comment>
<proteinExistence type="predicted"/>
<dbReference type="Proteomes" id="UP000193335">
    <property type="component" value="Unassembled WGS sequence"/>
</dbReference>
<evidence type="ECO:0000313" key="1">
    <source>
        <dbReference type="EMBL" id="OSJ34222.1"/>
    </source>
</evidence>
<dbReference type="AlphaFoldDB" id="A0A1Y2JRJ9"/>
<dbReference type="EMBL" id="NAFL01000234">
    <property type="protein sequence ID" value="OSJ34222.1"/>
    <property type="molecule type" value="Genomic_DNA"/>
</dbReference>
<name>A0A1Y2JRJ9_BRAJP</name>
<sequence>MLLPFWCFELNDIGAALDKGACFSLLKKHRASAFLALTEELNLIEIYYQRVALSIRDFHERCHLLILILLKDRVEPTFGRDELGR</sequence>
<reference evidence="1 2" key="1">
    <citation type="submission" date="2017-03" db="EMBL/GenBank/DDBJ databases">
        <title>Whole genome sequences of fourteen strains of Bradyrhizobium canariense and one strain of Bradyrhizobium japonicum isolated from Lupinus (Papilionoideae: Genisteae) species in Algeria.</title>
        <authorList>
            <person name="Crovadore J."/>
            <person name="Chekireb D."/>
            <person name="Brachmann A."/>
            <person name="Chablais R."/>
            <person name="Cochard B."/>
            <person name="Lefort F."/>
        </authorList>
    </citation>
    <scope>NUCLEOTIDE SEQUENCE [LARGE SCALE GENOMIC DNA]</scope>
    <source>
        <strain evidence="1 2">UBMA197</strain>
    </source>
</reference>
<gene>
    <name evidence="1" type="ORF">BSZ19_12830</name>
</gene>